<dbReference type="Pfam" id="PF19044">
    <property type="entry name" value="P-loop_TraG"/>
    <property type="match status" value="1"/>
</dbReference>
<gene>
    <name evidence="4" type="ORF">COU16_03490</name>
</gene>
<dbReference type="NCBIfam" id="NF045971">
    <property type="entry name" value="conju_CD1110"/>
    <property type="match status" value="1"/>
</dbReference>
<dbReference type="SUPFAM" id="SSF52540">
    <property type="entry name" value="P-loop containing nucleoside triphosphate hydrolases"/>
    <property type="match status" value="1"/>
</dbReference>
<dbReference type="PANTHER" id="PTHR30121">
    <property type="entry name" value="UNCHARACTERIZED PROTEIN YJGR-RELATED"/>
    <property type="match status" value="1"/>
</dbReference>
<dbReference type="PANTHER" id="PTHR30121:SF6">
    <property type="entry name" value="SLR6007 PROTEIN"/>
    <property type="match status" value="1"/>
</dbReference>
<evidence type="ECO:0000259" key="3">
    <source>
        <dbReference type="Pfam" id="PF19044"/>
    </source>
</evidence>
<accession>A0A2H0UE29</accession>
<feature type="coiled-coil region" evidence="1">
    <location>
        <begin position="98"/>
        <end position="146"/>
    </location>
</feature>
<dbReference type="AlphaFoldDB" id="A0A2H0UE29"/>
<dbReference type="InterPro" id="IPR051162">
    <property type="entry name" value="T4SS_component"/>
</dbReference>
<evidence type="ECO:0000313" key="5">
    <source>
        <dbReference type="Proteomes" id="UP000229344"/>
    </source>
</evidence>
<dbReference type="Gene3D" id="1.10.8.730">
    <property type="match status" value="1"/>
</dbReference>
<evidence type="ECO:0000313" key="4">
    <source>
        <dbReference type="EMBL" id="PIR84610.1"/>
    </source>
</evidence>
<comment type="caution">
    <text evidence="4">The sequence shown here is derived from an EMBL/GenBank/DDBJ whole genome shotgun (WGS) entry which is preliminary data.</text>
</comment>
<dbReference type="InterPro" id="IPR027417">
    <property type="entry name" value="P-loop_NTPase"/>
</dbReference>
<proteinExistence type="predicted"/>
<evidence type="ECO:0000256" key="1">
    <source>
        <dbReference type="SAM" id="Coils"/>
    </source>
</evidence>
<name>A0A2H0UE29_9BACT</name>
<dbReference type="InterPro" id="IPR043964">
    <property type="entry name" value="P-loop_TraG"/>
</dbReference>
<feature type="region of interest" description="Disordered" evidence="2">
    <location>
        <begin position="9"/>
        <end position="28"/>
    </location>
</feature>
<organism evidence="4 5">
    <name type="scientific">Candidatus Kaiserbacteria bacterium CG10_big_fil_rev_8_21_14_0_10_47_16</name>
    <dbReference type="NCBI Taxonomy" id="1974608"/>
    <lineage>
        <taxon>Bacteria</taxon>
        <taxon>Candidatus Kaiseribacteriota</taxon>
    </lineage>
</organism>
<feature type="domain" description="TraG P-loop" evidence="3">
    <location>
        <begin position="251"/>
        <end position="553"/>
    </location>
</feature>
<dbReference type="EMBL" id="PFBI01000006">
    <property type="protein sequence ID" value="PIR84610.1"/>
    <property type="molecule type" value="Genomic_DNA"/>
</dbReference>
<sequence length="606" mass="67879">MSVFDFLKKKPAAPQPPSDGTPTDISAGTGMNIPDIIAPAAISINPQSLNVSGRLSRVFFAVSYPRYLNDGWLEPILNLSREMDISIVVHPINTADTLKKFQKKVAEVQSQIADREGRGQVRDPQLEAAYRNLEDLRDKLQQAEEKLFDVGFYIAIYGDTEAELSKTETEIKSILDARLVYIKPAVFQQEQGFRSILPTARDELLVHNKFNSSPLSSFFPFTSFDLTSDTGILYGINRHNSSLVLFDRFSLANYNSVTFATSGAGKSYAVKLEILRSMMFGTEVIVIDPEHEYEYLAEATGGRFFNISLSSDHHINPFDLPMPQADENPEDVLRSHIIELVGLFKLMLGGLTPEEDALIDQALRETYALKDITGASDFSSLEPPLLSDFEMVLAGMEGSSSLLSRLSKYTTGTWAGFMNKPTNVDINQKFIVFSLRDMEEELKSIAMYIVTNHIWGAIRRELKKRLLVIDEAWWMLKQESTAEFLHGIAKRGRKYYLGLATITQDVDDFLRSPYGVPMITNSSMQLLMKQSPTAIDTLQQVFNLTDEEKYLLLESGVGEGIFFAGLKHVAIKVIASYTEDQIITSDPSQLLQIKAARQEFQNAAGH</sequence>
<protein>
    <submittedName>
        <fullName evidence="4">Conjugal transfer protein TraC</fullName>
    </submittedName>
</protein>
<keyword evidence="1" id="KW-0175">Coiled coil</keyword>
<dbReference type="Gene3D" id="3.40.50.300">
    <property type="entry name" value="P-loop containing nucleotide triphosphate hydrolases"/>
    <property type="match status" value="1"/>
</dbReference>
<evidence type="ECO:0000256" key="2">
    <source>
        <dbReference type="SAM" id="MobiDB-lite"/>
    </source>
</evidence>
<dbReference type="Proteomes" id="UP000229344">
    <property type="component" value="Unassembled WGS sequence"/>
</dbReference>
<reference evidence="5" key="1">
    <citation type="submission" date="2017-09" db="EMBL/GenBank/DDBJ databases">
        <title>Depth-based differentiation of microbial function through sediment-hosted aquifers and enrichment of novel symbionts in the deep terrestrial subsurface.</title>
        <authorList>
            <person name="Probst A.J."/>
            <person name="Ladd B."/>
            <person name="Jarett J.K."/>
            <person name="Geller-Mcgrath D.E."/>
            <person name="Sieber C.M.K."/>
            <person name="Emerson J.B."/>
            <person name="Anantharaman K."/>
            <person name="Thomas B.C."/>
            <person name="Malmstrom R."/>
            <person name="Stieglmeier M."/>
            <person name="Klingl A."/>
            <person name="Woyke T."/>
            <person name="Ryan C.M."/>
            <person name="Banfield J.F."/>
        </authorList>
    </citation>
    <scope>NUCLEOTIDE SEQUENCE [LARGE SCALE GENOMIC DNA]</scope>
</reference>